<accession>V4SJU2</accession>
<dbReference type="AlphaFoldDB" id="V4SJU2"/>
<dbReference type="Gramene" id="ESR40912">
    <property type="protein sequence ID" value="ESR40912"/>
    <property type="gene ID" value="CICLE_v10026861mg"/>
</dbReference>
<gene>
    <name evidence="1" type="ORF">CICLE_v10026861mg</name>
</gene>
<dbReference type="Proteomes" id="UP000030687">
    <property type="component" value="Unassembled WGS sequence"/>
</dbReference>
<dbReference type="InParanoid" id="V4SJU2"/>
<organism evidence="1 2">
    <name type="scientific">Citrus clementina</name>
    <name type="common">Clementine</name>
    <name type="synonym">Citrus deliciosa x Citrus sinensis</name>
    <dbReference type="NCBI Taxonomy" id="85681"/>
    <lineage>
        <taxon>Eukaryota</taxon>
        <taxon>Viridiplantae</taxon>
        <taxon>Streptophyta</taxon>
        <taxon>Embryophyta</taxon>
        <taxon>Tracheophyta</taxon>
        <taxon>Spermatophyta</taxon>
        <taxon>Magnoliopsida</taxon>
        <taxon>eudicotyledons</taxon>
        <taxon>Gunneridae</taxon>
        <taxon>Pentapetalae</taxon>
        <taxon>rosids</taxon>
        <taxon>malvids</taxon>
        <taxon>Sapindales</taxon>
        <taxon>Rutaceae</taxon>
        <taxon>Aurantioideae</taxon>
        <taxon>Citrus</taxon>
    </lineage>
</organism>
<name>V4SJU2_CITCL</name>
<reference evidence="1 2" key="1">
    <citation type="submission" date="2013-10" db="EMBL/GenBank/DDBJ databases">
        <authorList>
            <consortium name="International Citrus Genome Consortium"/>
            <person name="Jenkins J."/>
            <person name="Schmutz J."/>
            <person name="Prochnik S."/>
            <person name="Rokhsar D."/>
            <person name="Gmitter F."/>
            <person name="Ollitrault P."/>
            <person name="Machado M."/>
            <person name="Talon M."/>
            <person name="Wincker P."/>
            <person name="Jaillon O."/>
            <person name="Morgante M."/>
        </authorList>
    </citation>
    <scope>NUCLEOTIDE SEQUENCE</scope>
    <source>
        <strain evidence="2">cv. Clemenules</strain>
    </source>
</reference>
<keyword evidence="2" id="KW-1185">Reference proteome</keyword>
<sequence length="86" mass="10075">MGRRLYKSSHALNWMSNGRELGWISHMRRSSWNIGSLSKSTSPCNWHYLTCKLQKIKAESVKMRKCNPSLFVTMEVYINAIRLRAK</sequence>
<evidence type="ECO:0000313" key="2">
    <source>
        <dbReference type="Proteomes" id="UP000030687"/>
    </source>
</evidence>
<dbReference type="KEGG" id="cic:CICLE_v10026861mg"/>
<evidence type="ECO:0000313" key="1">
    <source>
        <dbReference type="EMBL" id="ESR40912.1"/>
    </source>
</evidence>
<proteinExistence type="predicted"/>
<protein>
    <submittedName>
        <fullName evidence="1">Uncharacterized protein</fullName>
    </submittedName>
</protein>
<dbReference type="EMBL" id="KI536925">
    <property type="protein sequence ID" value="ESR40912.1"/>
    <property type="molecule type" value="Genomic_DNA"/>
</dbReference>